<dbReference type="Gene3D" id="3.20.20.80">
    <property type="entry name" value="Glycosidases"/>
    <property type="match status" value="1"/>
</dbReference>
<evidence type="ECO:0000256" key="2">
    <source>
        <dbReference type="SAM" id="MobiDB-lite"/>
    </source>
</evidence>
<proteinExistence type="inferred from homology"/>
<accession>A0A9D1A1E0</accession>
<feature type="chain" id="PRO_5039542907" evidence="3">
    <location>
        <begin position="28"/>
        <end position="509"/>
    </location>
</feature>
<dbReference type="GO" id="GO:0009253">
    <property type="term" value="P:peptidoglycan catabolic process"/>
    <property type="evidence" value="ECO:0007669"/>
    <property type="project" value="InterPro"/>
</dbReference>
<dbReference type="GO" id="GO:0016052">
    <property type="term" value="P:carbohydrate catabolic process"/>
    <property type="evidence" value="ECO:0007669"/>
    <property type="project" value="TreeGrafter"/>
</dbReference>
<feature type="domain" description="SLH" evidence="4">
    <location>
        <begin position="448"/>
        <end position="509"/>
    </location>
</feature>
<dbReference type="Pfam" id="PF01183">
    <property type="entry name" value="Glyco_hydro_25"/>
    <property type="match status" value="1"/>
</dbReference>
<dbReference type="Proteomes" id="UP000824261">
    <property type="component" value="Unassembled WGS sequence"/>
</dbReference>
<evidence type="ECO:0000259" key="4">
    <source>
        <dbReference type="PROSITE" id="PS51272"/>
    </source>
</evidence>
<dbReference type="SUPFAM" id="SSF51445">
    <property type="entry name" value="(Trans)glycosidases"/>
    <property type="match status" value="1"/>
</dbReference>
<dbReference type="PANTHER" id="PTHR34135">
    <property type="entry name" value="LYSOZYME"/>
    <property type="match status" value="1"/>
</dbReference>
<reference evidence="5" key="2">
    <citation type="journal article" date="2021" name="PeerJ">
        <title>Extensive microbial diversity within the chicken gut microbiome revealed by metagenomics and culture.</title>
        <authorList>
            <person name="Gilroy R."/>
            <person name="Ravi A."/>
            <person name="Getino M."/>
            <person name="Pursley I."/>
            <person name="Horton D.L."/>
            <person name="Alikhan N.F."/>
            <person name="Baker D."/>
            <person name="Gharbi K."/>
            <person name="Hall N."/>
            <person name="Watson M."/>
            <person name="Adriaenssens E.M."/>
            <person name="Foster-Nyarko E."/>
            <person name="Jarju S."/>
            <person name="Secka A."/>
            <person name="Antonio M."/>
            <person name="Oren A."/>
            <person name="Chaudhuri R.R."/>
            <person name="La Ragione R."/>
            <person name="Hildebrand F."/>
            <person name="Pallen M.J."/>
        </authorList>
    </citation>
    <scope>NUCLEOTIDE SEQUENCE</scope>
    <source>
        <strain evidence="5">ChiGjej1B1-2707</strain>
    </source>
</reference>
<sequence length="509" mass="56286">MAPILRTIVGVGISAALAFGMMPVASAAEDARADEDCTVHTSAVPASSADGDPSVGASASFGQTDLKENSWRYQNGELIPEEDGSDGDSSAAARAGEAWSLSEYGYLSSDGNVIEGALNKGIDVSEHQGWIDWEKVKADGIDFAIIRCGYGSDYASQDDDWWEYNVSECERLGIPYGVYLYSYAQNPEMARSEADHALRLLEGHHPTIPVFFDMEDSSTFIYNEDGSINLSASRKNFGDMAEIFCEAMENAGYWAGVYANLTWFNTYLTDERFELYMRWVAQYNNSCWYDGQYMFWQCTSSAYVDGVDGPVDLNFEYFGFCYPSDVGRYDWYVQDGSYFYTSKFGYLTGYDNQWMPNGTLTRGMVATVLWRAAGKPWADAANFADVDYGQWYGSAIEWARQYGIISGYGNTNTFGPEDAVTREQLAVMLANYARAYANVGTWSDGSRLSTKPDAGAVSSWAWDALAWAVDCGIIAGTPDANGTEWITPQNNATRAEAAKMLTKFLRDVL</sequence>
<feature type="domain" description="SLH" evidence="4">
    <location>
        <begin position="379"/>
        <end position="443"/>
    </location>
</feature>
<dbReference type="InterPro" id="IPR017853">
    <property type="entry name" value="GH"/>
</dbReference>
<dbReference type="AlphaFoldDB" id="A0A9D1A1E0"/>
<comment type="caution">
    <text evidence="5">The sequence shown here is derived from an EMBL/GenBank/DDBJ whole genome shotgun (WGS) entry which is preliminary data.</text>
</comment>
<feature type="signal peptide" evidence="3">
    <location>
        <begin position="1"/>
        <end position="27"/>
    </location>
</feature>
<dbReference type="Pfam" id="PF00395">
    <property type="entry name" value="SLH"/>
    <property type="match status" value="2"/>
</dbReference>
<evidence type="ECO:0000313" key="5">
    <source>
        <dbReference type="EMBL" id="HIR02009.1"/>
    </source>
</evidence>
<dbReference type="EMBL" id="DVGB01000087">
    <property type="protein sequence ID" value="HIR02009.1"/>
    <property type="molecule type" value="Genomic_DNA"/>
</dbReference>
<name>A0A9D1A1E0_9ACTN</name>
<evidence type="ECO:0000256" key="1">
    <source>
        <dbReference type="ARBA" id="ARBA00010646"/>
    </source>
</evidence>
<feature type="region of interest" description="Disordered" evidence="2">
    <location>
        <begin position="38"/>
        <end position="61"/>
    </location>
</feature>
<gene>
    <name evidence="5" type="ORF">IAA69_07095</name>
</gene>
<comment type="similarity">
    <text evidence="1">Belongs to the glycosyl hydrolase 25 family.</text>
</comment>
<dbReference type="PROSITE" id="PS51904">
    <property type="entry name" value="GLYCOSYL_HYDROL_F25_2"/>
    <property type="match status" value="1"/>
</dbReference>
<dbReference type="PROSITE" id="PS51272">
    <property type="entry name" value="SLH"/>
    <property type="match status" value="2"/>
</dbReference>
<dbReference type="CDD" id="cd06414">
    <property type="entry name" value="GH25_LytC-like"/>
    <property type="match status" value="1"/>
</dbReference>
<dbReference type="InterPro" id="IPR001119">
    <property type="entry name" value="SLH_dom"/>
</dbReference>
<evidence type="ECO:0000313" key="6">
    <source>
        <dbReference type="Proteomes" id="UP000824261"/>
    </source>
</evidence>
<keyword evidence="3" id="KW-0732">Signal</keyword>
<organism evidence="5 6">
    <name type="scientific">Candidatus Aveggerthella stercoripullorum</name>
    <dbReference type="NCBI Taxonomy" id="2840688"/>
    <lineage>
        <taxon>Bacteria</taxon>
        <taxon>Bacillati</taxon>
        <taxon>Actinomycetota</taxon>
        <taxon>Coriobacteriia</taxon>
        <taxon>Eggerthellales</taxon>
        <taxon>Eggerthellaceae</taxon>
        <taxon>Eggerthellaceae incertae sedis</taxon>
        <taxon>Candidatus Aveggerthella</taxon>
    </lineage>
</organism>
<reference evidence="5" key="1">
    <citation type="submission" date="2020-10" db="EMBL/GenBank/DDBJ databases">
        <authorList>
            <person name="Gilroy R."/>
        </authorList>
    </citation>
    <scope>NUCLEOTIDE SEQUENCE</scope>
    <source>
        <strain evidence="5">ChiGjej1B1-2707</strain>
    </source>
</reference>
<dbReference type="InterPro" id="IPR002053">
    <property type="entry name" value="Glyco_hydro_25"/>
</dbReference>
<protein>
    <submittedName>
        <fullName evidence="5">S-layer homology domain-containing protein</fullName>
    </submittedName>
</protein>
<dbReference type="GO" id="GO:0003796">
    <property type="term" value="F:lysozyme activity"/>
    <property type="evidence" value="ECO:0007669"/>
    <property type="project" value="InterPro"/>
</dbReference>
<evidence type="ECO:0000256" key="3">
    <source>
        <dbReference type="SAM" id="SignalP"/>
    </source>
</evidence>
<dbReference type="GO" id="GO:0016998">
    <property type="term" value="P:cell wall macromolecule catabolic process"/>
    <property type="evidence" value="ECO:0007669"/>
    <property type="project" value="InterPro"/>
</dbReference>
<dbReference type="PANTHER" id="PTHR34135:SF2">
    <property type="entry name" value="LYSOZYME"/>
    <property type="match status" value="1"/>
</dbReference>